<dbReference type="AlphaFoldDB" id="V6LTX8"/>
<accession>V6LTX8</accession>
<dbReference type="EMBL" id="KI546008">
    <property type="protein sequence ID" value="EST48060.1"/>
    <property type="molecule type" value="Genomic_DNA"/>
</dbReference>
<sequence length="109" mass="12448">MRRWFDYWPLRLCLRHCRGDCGRCGVQSHKAQVGIKAEGRDGEDPAGGRGLCGEELECVNSVLLQQCWDCEVWKKLGDVDVEIQRTDRQIRIFKFAGLIGIAEVIKRVT</sequence>
<reference evidence="1" key="1">
    <citation type="journal article" date="2014" name="PLoS Genet.">
        <title>The Genome of Spironucleus salmonicida Highlights a Fish Pathogen Adapted to Fluctuating Environments.</title>
        <authorList>
            <person name="Xu F."/>
            <person name="Jerlstrom-Hultqvist J."/>
            <person name="Einarsson E."/>
            <person name="Astvaldsson A."/>
            <person name="Svard S.G."/>
            <person name="Andersson J.O."/>
        </authorList>
    </citation>
    <scope>NUCLEOTIDE SEQUENCE</scope>
</reference>
<organism evidence="1">
    <name type="scientific">Spironucleus salmonicida</name>
    <dbReference type="NCBI Taxonomy" id="348837"/>
    <lineage>
        <taxon>Eukaryota</taxon>
        <taxon>Metamonada</taxon>
        <taxon>Diplomonadida</taxon>
        <taxon>Hexamitidae</taxon>
        <taxon>Hexamitinae</taxon>
        <taxon>Spironucleus</taxon>
    </lineage>
</organism>
<proteinExistence type="predicted"/>
<evidence type="ECO:0000313" key="1">
    <source>
        <dbReference type="EMBL" id="EST48060.1"/>
    </source>
</evidence>
<gene>
    <name evidence="1" type="ORF">SS50377_11827</name>
</gene>
<name>V6LTX8_9EUKA</name>
<protein>
    <submittedName>
        <fullName evidence="1">Uncharacterized protein</fullName>
    </submittedName>
</protein>